<proteinExistence type="predicted"/>
<evidence type="ECO:0000313" key="4">
    <source>
        <dbReference type="Proteomes" id="UP000262582"/>
    </source>
</evidence>
<evidence type="ECO:0000313" key="3">
    <source>
        <dbReference type="EMBL" id="RXI28341.1"/>
    </source>
</evidence>
<keyword evidence="1" id="KW-0472">Membrane</keyword>
<dbReference type="KEGG" id="aell:AELL_0283"/>
<keyword evidence="4" id="KW-1185">Reference proteome</keyword>
<reference evidence="2 4" key="2">
    <citation type="submission" date="2018-08" db="EMBL/GenBank/DDBJ databases">
        <title>Complete genome of the Arcobacter ellisii type strain LMG 26155.</title>
        <authorList>
            <person name="Miller W.G."/>
            <person name="Yee E."/>
            <person name="Bono J.L."/>
        </authorList>
    </citation>
    <scope>NUCLEOTIDE SEQUENCE [LARGE SCALE GENOMIC DNA]</scope>
    <source>
        <strain evidence="2 4">LMG 26155</strain>
    </source>
</reference>
<accession>A0A347U550</accession>
<dbReference type="Proteomes" id="UP000290588">
    <property type="component" value="Unassembled WGS sequence"/>
</dbReference>
<organism evidence="3 5">
    <name type="scientific">Arcobacter ellisii</name>
    <dbReference type="NCBI Taxonomy" id="913109"/>
    <lineage>
        <taxon>Bacteria</taxon>
        <taxon>Pseudomonadati</taxon>
        <taxon>Campylobacterota</taxon>
        <taxon>Epsilonproteobacteria</taxon>
        <taxon>Campylobacterales</taxon>
        <taxon>Arcobacteraceae</taxon>
        <taxon>Arcobacter</taxon>
    </lineage>
</organism>
<dbReference type="EMBL" id="CP032097">
    <property type="protein sequence ID" value="AXX93978.1"/>
    <property type="molecule type" value="Genomic_DNA"/>
</dbReference>
<protein>
    <submittedName>
        <fullName evidence="2">Membrane protein</fullName>
    </submittedName>
</protein>
<name>A0A347U550_9BACT</name>
<dbReference type="AlphaFoldDB" id="A0A347U550"/>
<reference evidence="3 5" key="1">
    <citation type="submission" date="2017-09" db="EMBL/GenBank/DDBJ databases">
        <title>Genomics of the genus Arcobacter.</title>
        <authorList>
            <person name="Perez-Cataluna A."/>
            <person name="Figueras M.J."/>
            <person name="Salas-Masso N."/>
        </authorList>
    </citation>
    <scope>NUCLEOTIDE SEQUENCE [LARGE SCALE GENOMIC DNA]</scope>
    <source>
        <strain evidence="3 5">CECT 7837</strain>
    </source>
</reference>
<feature type="transmembrane region" description="Helical" evidence="1">
    <location>
        <begin position="21"/>
        <end position="39"/>
    </location>
</feature>
<keyword evidence="1" id="KW-0812">Transmembrane</keyword>
<evidence type="ECO:0000313" key="2">
    <source>
        <dbReference type="EMBL" id="AXX93978.1"/>
    </source>
</evidence>
<gene>
    <name evidence="2" type="ORF">AELL_0283</name>
    <name evidence="3" type="ORF">CP962_13915</name>
</gene>
<keyword evidence="1" id="KW-1133">Transmembrane helix</keyword>
<dbReference type="EMBL" id="NXIG01000022">
    <property type="protein sequence ID" value="RXI28341.1"/>
    <property type="molecule type" value="Genomic_DNA"/>
</dbReference>
<feature type="transmembrane region" description="Helical" evidence="1">
    <location>
        <begin position="45"/>
        <end position="64"/>
    </location>
</feature>
<evidence type="ECO:0000256" key="1">
    <source>
        <dbReference type="SAM" id="Phobius"/>
    </source>
</evidence>
<evidence type="ECO:0000313" key="5">
    <source>
        <dbReference type="Proteomes" id="UP000290588"/>
    </source>
</evidence>
<dbReference type="RefSeq" id="WP_118916226.1">
    <property type="nucleotide sequence ID" value="NZ_CP032097.1"/>
</dbReference>
<sequence length="91" mass="11299">MIPKDFIHKCMFVFLYDFTNRFKSLFFILILYIFLLFYFSINDGYVIISFVIIYAILIIKPFDINKTLNKEFKRYKKYLRLKRIRKHHGKN</sequence>
<dbReference type="Proteomes" id="UP000262582">
    <property type="component" value="Chromosome"/>
</dbReference>